<dbReference type="KEGG" id="glz:GLAREA_04849"/>
<dbReference type="RefSeq" id="XP_008085417.1">
    <property type="nucleotide sequence ID" value="XM_008087226.1"/>
</dbReference>
<evidence type="ECO:0000256" key="1">
    <source>
        <dbReference type="SAM" id="SignalP"/>
    </source>
</evidence>
<accession>S3DNK5</accession>
<dbReference type="Proteomes" id="UP000016922">
    <property type="component" value="Unassembled WGS sequence"/>
</dbReference>
<dbReference type="HOGENOM" id="CLU_1360519_0_0_1"/>
<sequence length="201" mass="21741">MVQLTISSLGLAVGFLAAIINAQGYPQDRFSLEIIPRVTPTDPPTLANYNSSSPIYLGSNGGVTNSSKEYVCSLWPSVPYELGSELHCANENNALGIQSNVASQALHACIPQYASDKPVGCFSRGFKFNYITRLMEWPSFGSRFWLVETRDGAGELIGGQSLWATVKSGEESAPVAGAVPVSLRVYSIYKMPTGPHRATRY</sequence>
<feature type="chain" id="PRO_5004519994" description="Ecp2 effector protein domain-containing protein" evidence="1">
    <location>
        <begin position="25"/>
        <end position="201"/>
    </location>
</feature>
<protein>
    <recommendedName>
        <fullName evidence="4">Ecp2 effector protein domain-containing protein</fullName>
    </recommendedName>
</protein>
<proteinExistence type="predicted"/>
<reference evidence="2 3" key="1">
    <citation type="journal article" date="2013" name="BMC Genomics">
        <title>Genomics-driven discovery of the pneumocandin biosynthetic gene cluster in the fungus Glarea lozoyensis.</title>
        <authorList>
            <person name="Chen L."/>
            <person name="Yue Q."/>
            <person name="Zhang X."/>
            <person name="Xiang M."/>
            <person name="Wang C."/>
            <person name="Li S."/>
            <person name="Che Y."/>
            <person name="Ortiz-Lopez F.J."/>
            <person name="Bills G.F."/>
            <person name="Liu X."/>
            <person name="An Z."/>
        </authorList>
    </citation>
    <scope>NUCLEOTIDE SEQUENCE [LARGE SCALE GENOMIC DNA]</scope>
    <source>
        <strain evidence="3">ATCC 20868 / MF5171</strain>
    </source>
</reference>
<evidence type="ECO:0008006" key="4">
    <source>
        <dbReference type="Google" id="ProtNLM"/>
    </source>
</evidence>
<keyword evidence="1" id="KW-0732">Signal</keyword>
<name>S3DNK5_GLAL2</name>
<feature type="signal peptide" evidence="1">
    <location>
        <begin position="1"/>
        <end position="24"/>
    </location>
</feature>
<evidence type="ECO:0000313" key="2">
    <source>
        <dbReference type="EMBL" id="EPE28058.1"/>
    </source>
</evidence>
<dbReference type="GeneID" id="19463904"/>
<keyword evidence="3" id="KW-1185">Reference proteome</keyword>
<dbReference type="EMBL" id="KE145369">
    <property type="protein sequence ID" value="EPE28058.1"/>
    <property type="molecule type" value="Genomic_DNA"/>
</dbReference>
<organism evidence="2 3">
    <name type="scientific">Glarea lozoyensis (strain ATCC 20868 / MF5171)</name>
    <dbReference type="NCBI Taxonomy" id="1116229"/>
    <lineage>
        <taxon>Eukaryota</taxon>
        <taxon>Fungi</taxon>
        <taxon>Dikarya</taxon>
        <taxon>Ascomycota</taxon>
        <taxon>Pezizomycotina</taxon>
        <taxon>Leotiomycetes</taxon>
        <taxon>Helotiales</taxon>
        <taxon>Helotiaceae</taxon>
        <taxon>Glarea</taxon>
    </lineage>
</organism>
<dbReference type="AlphaFoldDB" id="S3DNK5"/>
<gene>
    <name evidence="2" type="ORF">GLAREA_04849</name>
</gene>
<evidence type="ECO:0000313" key="3">
    <source>
        <dbReference type="Proteomes" id="UP000016922"/>
    </source>
</evidence>
<dbReference type="OrthoDB" id="10456961at2759"/>